<keyword evidence="2" id="KW-1185">Reference proteome</keyword>
<reference evidence="1" key="1">
    <citation type="submission" date="2022-04" db="EMBL/GenBank/DDBJ databases">
        <title>Desulfatitalea alkaliphila sp. nov., a novel anaerobic sulfate-reducing bacterium isolated from terrestrial mud volcano, Taman Peninsula, Russia.</title>
        <authorList>
            <person name="Khomyakova M.A."/>
            <person name="Merkel A.Y."/>
            <person name="Slobodkin A.I."/>
        </authorList>
    </citation>
    <scope>NUCLEOTIDE SEQUENCE</scope>
    <source>
        <strain evidence="1">M08but</strain>
    </source>
</reference>
<sequence>MGMFKDAMSAVKAALVLAEKVDQTGATLSELVAELRDHDRRLVRLETIVEFSTKQIKGR</sequence>
<comment type="caution">
    <text evidence="1">The sequence shown here is derived from an EMBL/GenBank/DDBJ whole genome shotgun (WGS) entry which is preliminary data.</text>
</comment>
<evidence type="ECO:0000313" key="2">
    <source>
        <dbReference type="Proteomes" id="UP001165427"/>
    </source>
</evidence>
<name>A0AA41R8J5_9BACT</name>
<proteinExistence type="predicted"/>
<gene>
    <name evidence="1" type="ORF">MRX98_09770</name>
</gene>
<dbReference type="Proteomes" id="UP001165427">
    <property type="component" value="Unassembled WGS sequence"/>
</dbReference>
<organism evidence="1 2">
    <name type="scientific">Desulfatitalea alkaliphila</name>
    <dbReference type="NCBI Taxonomy" id="2929485"/>
    <lineage>
        <taxon>Bacteria</taxon>
        <taxon>Pseudomonadati</taxon>
        <taxon>Thermodesulfobacteriota</taxon>
        <taxon>Desulfobacteria</taxon>
        <taxon>Desulfobacterales</taxon>
        <taxon>Desulfosarcinaceae</taxon>
        <taxon>Desulfatitalea</taxon>
    </lineage>
</organism>
<dbReference type="AlphaFoldDB" id="A0AA41R8J5"/>
<protein>
    <submittedName>
        <fullName evidence="1">Uncharacterized protein</fullName>
    </submittedName>
</protein>
<dbReference type="EMBL" id="JALJRB010000009">
    <property type="protein sequence ID" value="MCJ8500858.1"/>
    <property type="molecule type" value="Genomic_DNA"/>
</dbReference>
<dbReference type="RefSeq" id="WP_246906511.1">
    <property type="nucleotide sequence ID" value="NZ_JALJRB010000009.1"/>
</dbReference>
<accession>A0AA41R8J5</accession>
<evidence type="ECO:0000313" key="1">
    <source>
        <dbReference type="EMBL" id="MCJ8500858.1"/>
    </source>
</evidence>